<protein>
    <recommendedName>
        <fullName evidence="1">DNA-binding phage zinc finger domain-containing protein</fullName>
    </recommendedName>
</protein>
<accession>A0A940XJJ0</accession>
<gene>
    <name evidence="2" type="ORF">J5Y05_14250</name>
</gene>
<sequence length="235" mass="24644">MTPKEAVLIAKYVATLCPQQKFNEFTPNAWGNVLAPYAFEEAQAAVDAVSSRQAFVSPSEIITEIKARRAERIELANVVYDGDPLETGAESAAALREIIRAAGDGLTGPSSIRASLGAGDRLALPPGADHGPYEGRAAAIRASIGKMPPRVREGVVNPRGIPCQTCGALPGASCTTRGRRRQDVHPSRRDDAVRAAAGLPPVDAAEALQAQARIQAASAAALVRETEQDLEAEAS</sequence>
<evidence type="ECO:0000259" key="1">
    <source>
        <dbReference type="Pfam" id="PF24623"/>
    </source>
</evidence>
<proteinExistence type="predicted"/>
<name>A0A940XJJ0_9ACTN</name>
<dbReference type="Proteomes" id="UP000677875">
    <property type="component" value="Unassembled WGS sequence"/>
</dbReference>
<evidence type="ECO:0000313" key="3">
    <source>
        <dbReference type="Proteomes" id="UP000677875"/>
    </source>
</evidence>
<organism evidence="2 3">
    <name type="scientific">Streptomyces tagetis</name>
    <dbReference type="NCBI Taxonomy" id="2820809"/>
    <lineage>
        <taxon>Bacteria</taxon>
        <taxon>Bacillati</taxon>
        <taxon>Actinomycetota</taxon>
        <taxon>Actinomycetes</taxon>
        <taxon>Kitasatosporales</taxon>
        <taxon>Streptomycetaceae</taxon>
        <taxon>Streptomyces</taxon>
    </lineage>
</organism>
<keyword evidence="3" id="KW-1185">Reference proteome</keyword>
<dbReference type="RefSeq" id="WP_210872215.1">
    <property type="nucleotide sequence ID" value="NZ_JAGPNL010000003.1"/>
</dbReference>
<dbReference type="Pfam" id="PF24623">
    <property type="entry name" value="Phage_zn_bind_8"/>
    <property type="match status" value="1"/>
</dbReference>
<evidence type="ECO:0000313" key="2">
    <source>
        <dbReference type="EMBL" id="MBQ0827661.1"/>
    </source>
</evidence>
<comment type="caution">
    <text evidence="2">The sequence shown here is derived from an EMBL/GenBank/DDBJ whole genome shotgun (WGS) entry which is preliminary data.</text>
</comment>
<dbReference type="AlphaFoldDB" id="A0A940XJJ0"/>
<dbReference type="EMBL" id="JAGPNL010000003">
    <property type="protein sequence ID" value="MBQ0827661.1"/>
    <property type="molecule type" value="Genomic_DNA"/>
</dbReference>
<feature type="domain" description="DNA-binding phage zinc finger" evidence="1">
    <location>
        <begin position="153"/>
        <end position="200"/>
    </location>
</feature>
<reference evidence="2" key="1">
    <citation type="submission" date="2021-04" db="EMBL/GenBank/DDBJ databases">
        <title>Genome seq and assembly of Streptomyces sp. RG38.</title>
        <authorList>
            <person name="Chhetri G."/>
        </authorList>
    </citation>
    <scope>NUCLEOTIDE SEQUENCE</scope>
    <source>
        <strain evidence="2">RG38</strain>
    </source>
</reference>
<dbReference type="InterPro" id="IPR056911">
    <property type="entry name" value="Phage_Znf_bind_put"/>
</dbReference>